<dbReference type="InterPro" id="IPR015943">
    <property type="entry name" value="WD40/YVTN_repeat-like_dom_sf"/>
</dbReference>
<evidence type="ECO:0000256" key="2">
    <source>
        <dbReference type="ARBA" id="ARBA00022574"/>
    </source>
</evidence>
<dbReference type="SMART" id="SM00320">
    <property type="entry name" value="WD40"/>
    <property type="match status" value="7"/>
</dbReference>
<evidence type="ECO:0000256" key="5">
    <source>
        <dbReference type="SAM" id="MobiDB-lite"/>
    </source>
</evidence>
<dbReference type="Pfam" id="PF00400">
    <property type="entry name" value="WD40"/>
    <property type="match status" value="5"/>
</dbReference>
<accession>A0A316YH47</accession>
<gene>
    <name evidence="6" type="ORF">FA10DRAFT_269387</name>
</gene>
<feature type="repeat" description="WD" evidence="4">
    <location>
        <begin position="315"/>
        <end position="351"/>
    </location>
</feature>
<dbReference type="CDD" id="cd00200">
    <property type="entry name" value="WD40"/>
    <property type="match status" value="1"/>
</dbReference>
<comment type="similarity">
    <text evidence="1">Belongs to the WD repeat WDR48 family.</text>
</comment>
<keyword evidence="2 4" id="KW-0853">WD repeat</keyword>
<dbReference type="PROSITE" id="PS00678">
    <property type="entry name" value="WD_REPEATS_1"/>
    <property type="match status" value="1"/>
</dbReference>
<feature type="region of interest" description="Disordered" evidence="5">
    <location>
        <begin position="668"/>
        <end position="694"/>
    </location>
</feature>
<feature type="compositionally biased region" description="Low complexity" evidence="5">
    <location>
        <begin position="1189"/>
        <end position="1199"/>
    </location>
</feature>
<dbReference type="InParanoid" id="A0A316YH47"/>
<feature type="compositionally biased region" description="Polar residues" evidence="5">
    <location>
        <begin position="986"/>
        <end position="1020"/>
    </location>
</feature>
<sequence length="1363" mass="145252">MATSVAAAGPAGSSSETATPPPPPAQARKRISYILPAVEGDPPQWYRLPSFDEAMRLKKARSTPLLYPAPPESYDSSVPISSKNPFRALIAAENKKGMATQSHPRHVLPVSSLALDATTVLGGPDSDGVTPKGILYTGGRDGLVGAWELGLEMRRRDRGRAPATAAAAAAVAEEQEEQMIEQHQEREQSGWQAMQPRASSRTGRKASSSPAPAKFRQCIGSHTDWINDIVLCNNNQSVISASSDGVLKAWSPHDSLGATTPQMLGSHRDYIKALAHAPHAGWVASGGFDKTVKLWDIGQSRAEPIIELPETLVKSSVYALSTNPAGTVIAGGSPEKIVRVWDPRSRQQVSQLVGHTDNVRSVVVSHDGRHLLSASSDCTIRLWSLAEQRCLHTFTHHDDSVWSLFSDHPDLDVFYSGDRAGYVCKVDWERCAEVSEGECVVLARESGLEAEQQPFSQSPAAGAAGIHKIVALDDAYFWTASATSRVSRWRDVPRRSEREALYPIHRPSVSSMSGAGPSAPPATDMVAKPSAFRQQSSQPMASNVSFVEPTAGGSLSGDTAPLNLNAPEPVPSLYGIPFDSLVCLAPPDDPLQAAIGLGSVSLRQATSNTDQQSRQDNLFSSASLISIPSALRSVSGGHKNSFDEVVTTRTPLSLTAQHRPASIRFAASSPPADAFAEAEEEEEEEEEDQSAEEVYDTKALEARQAYEERELVAEAKPLNEWPDDSIEGSHGLIRSSMLNDRRHVLTVDTAGTVFVWDIVSGRCLGGIKWQDIRAAAAVSQHTERQLLPNEALEVVKERIEGEAAVPLWCTVDTKIGRLTVHLEHPRCFDAELYLDECTNFVPDVSSNCKEDQRANAGKWVLRNLFGGFVDVETKLRNGDRPQLNQGTLAVEKPEIARSAGLRLNLPGSTKLTGFASPSEKMHTPGMTIALAVAPKTPALVPKGATALTPTVASVATLPALAELVSSVSTRNGNGATGADYFSLQTGQSQQANAPTTPLSRSASTVKTLTSTDAMPQSPSAGSSGLMGRLRMGLGSSKNKSSAAAIAAANHASAGGNAKAGGASSTDESDSATTENAHLTWLRHILSRPVNAPSLMQETPAINYDGQTALLISESPLSQLDSTGAWQVVYRGLVSTTSADVEALELLSPTWLVDFLLANRLSLANNATATTQASAKISFTLQPWKPKAGTSISSSSSTSSPQKHDEDGAKEEGGVVAMPAMPSGNARLTATRMLRMKKVCAYVCEKLQITPATIAEDARSRASSIVPASIQGSRRPSAENGPAGVPAVFPPLTQIHTPPPATAIGASGEAALEKREHDLTPVEMVEILCNDVVLPPHATLAQVQRFAWKGPTTSDVKLEYRWAL</sequence>
<evidence type="ECO:0000313" key="7">
    <source>
        <dbReference type="Proteomes" id="UP000245768"/>
    </source>
</evidence>
<dbReference type="GeneID" id="37044655"/>
<dbReference type="InterPro" id="IPR021772">
    <property type="entry name" value="WDR48/Bun107"/>
</dbReference>
<organism evidence="6 7">
    <name type="scientific">Acaromyces ingoldii</name>
    <dbReference type="NCBI Taxonomy" id="215250"/>
    <lineage>
        <taxon>Eukaryota</taxon>
        <taxon>Fungi</taxon>
        <taxon>Dikarya</taxon>
        <taxon>Basidiomycota</taxon>
        <taxon>Ustilaginomycotina</taxon>
        <taxon>Exobasidiomycetes</taxon>
        <taxon>Exobasidiales</taxon>
        <taxon>Cryptobasidiaceae</taxon>
        <taxon>Acaromyces</taxon>
    </lineage>
</organism>
<evidence type="ECO:0000256" key="4">
    <source>
        <dbReference type="PROSITE-ProRule" id="PRU00221"/>
    </source>
</evidence>
<keyword evidence="3" id="KW-0677">Repeat</keyword>
<dbReference type="OrthoDB" id="2421129at2759"/>
<dbReference type="GO" id="GO:0000724">
    <property type="term" value="P:double-strand break repair via homologous recombination"/>
    <property type="evidence" value="ECO:0007669"/>
    <property type="project" value="TreeGrafter"/>
</dbReference>
<dbReference type="GO" id="GO:0043130">
    <property type="term" value="F:ubiquitin binding"/>
    <property type="evidence" value="ECO:0007669"/>
    <property type="project" value="TreeGrafter"/>
</dbReference>
<dbReference type="PRINTS" id="PR00320">
    <property type="entry name" value="GPROTEINBRPT"/>
</dbReference>
<keyword evidence="7" id="KW-1185">Reference proteome</keyword>
<feature type="region of interest" description="Disordered" evidence="5">
    <location>
        <begin position="1053"/>
        <end position="1073"/>
    </location>
</feature>
<feature type="region of interest" description="Disordered" evidence="5">
    <location>
        <begin position="986"/>
        <end position="1034"/>
    </location>
</feature>
<feature type="repeat" description="WD" evidence="4">
    <location>
        <begin position="352"/>
        <end position="393"/>
    </location>
</feature>
<reference evidence="6 7" key="1">
    <citation type="journal article" date="2018" name="Mol. Biol. Evol.">
        <title>Broad Genomic Sampling Reveals a Smut Pathogenic Ancestry of the Fungal Clade Ustilaginomycotina.</title>
        <authorList>
            <person name="Kijpornyongpan T."/>
            <person name="Mondo S.J."/>
            <person name="Barry K."/>
            <person name="Sandor L."/>
            <person name="Lee J."/>
            <person name="Lipzen A."/>
            <person name="Pangilinan J."/>
            <person name="LaButti K."/>
            <person name="Hainaut M."/>
            <person name="Henrissat B."/>
            <person name="Grigoriev I.V."/>
            <person name="Spatafora J.W."/>
            <person name="Aime M.C."/>
        </authorList>
    </citation>
    <scope>NUCLEOTIDE SEQUENCE [LARGE SCALE GENOMIC DNA]</scope>
    <source>
        <strain evidence="6 7">MCA 4198</strain>
    </source>
</reference>
<feature type="compositionally biased region" description="Low complexity" evidence="5">
    <location>
        <begin position="1021"/>
        <end position="1034"/>
    </location>
</feature>
<feature type="repeat" description="WD" evidence="4">
    <location>
        <begin position="219"/>
        <end position="251"/>
    </location>
</feature>
<dbReference type="InterPro" id="IPR001680">
    <property type="entry name" value="WD40_rpt"/>
</dbReference>
<evidence type="ECO:0000256" key="3">
    <source>
        <dbReference type="ARBA" id="ARBA00022737"/>
    </source>
</evidence>
<dbReference type="STRING" id="215250.A0A316YH47"/>
<feature type="compositionally biased region" description="Polar residues" evidence="5">
    <location>
        <begin position="189"/>
        <end position="210"/>
    </location>
</feature>
<feature type="compositionally biased region" description="Low complexity" evidence="5">
    <location>
        <begin position="161"/>
        <end position="172"/>
    </location>
</feature>
<dbReference type="PANTHER" id="PTHR19862">
    <property type="entry name" value="WD REPEAT-CONTAINING PROTEIN 48"/>
    <property type="match status" value="1"/>
</dbReference>
<dbReference type="EMBL" id="KZ819640">
    <property type="protein sequence ID" value="PWN87433.1"/>
    <property type="molecule type" value="Genomic_DNA"/>
</dbReference>
<name>A0A316YH47_9BASI</name>
<dbReference type="Pfam" id="PF11816">
    <property type="entry name" value="DUF3337"/>
    <property type="match status" value="1"/>
</dbReference>
<dbReference type="InterPro" id="IPR036322">
    <property type="entry name" value="WD40_repeat_dom_sf"/>
</dbReference>
<evidence type="ECO:0000313" key="6">
    <source>
        <dbReference type="EMBL" id="PWN87433.1"/>
    </source>
</evidence>
<feature type="compositionally biased region" description="Low complexity" evidence="5">
    <location>
        <begin position="1"/>
        <end position="18"/>
    </location>
</feature>
<dbReference type="SUPFAM" id="SSF50978">
    <property type="entry name" value="WD40 repeat-like"/>
    <property type="match status" value="1"/>
</dbReference>
<dbReference type="InterPro" id="IPR019775">
    <property type="entry name" value="WD40_repeat_CS"/>
</dbReference>
<dbReference type="InterPro" id="IPR051246">
    <property type="entry name" value="WDR48"/>
</dbReference>
<protein>
    <submittedName>
        <fullName evidence="6">Uncharacterized protein</fullName>
    </submittedName>
</protein>
<dbReference type="PANTHER" id="PTHR19862:SF14">
    <property type="entry name" value="WD REPEAT-CONTAINING PROTEIN 48"/>
    <property type="match status" value="1"/>
</dbReference>
<evidence type="ECO:0000256" key="1">
    <source>
        <dbReference type="ARBA" id="ARBA00006917"/>
    </source>
</evidence>
<feature type="region of interest" description="Disordered" evidence="5">
    <location>
        <begin position="157"/>
        <end position="214"/>
    </location>
</feature>
<feature type="repeat" description="WD" evidence="4">
    <location>
        <begin position="264"/>
        <end position="297"/>
    </location>
</feature>
<feature type="compositionally biased region" description="Basic and acidic residues" evidence="5">
    <location>
        <begin position="1201"/>
        <end position="1212"/>
    </location>
</feature>
<dbReference type="FunCoup" id="A0A316YH47">
    <property type="interactions" value="529"/>
</dbReference>
<feature type="region of interest" description="Disordered" evidence="5">
    <location>
        <begin position="1"/>
        <end position="29"/>
    </location>
</feature>
<feature type="region of interest" description="Disordered" evidence="5">
    <location>
        <begin position="1187"/>
        <end position="1220"/>
    </location>
</feature>
<dbReference type="PROSITE" id="PS50294">
    <property type="entry name" value="WD_REPEATS_REGION"/>
    <property type="match status" value="2"/>
</dbReference>
<dbReference type="PROSITE" id="PS50082">
    <property type="entry name" value="WD_REPEATS_2"/>
    <property type="match status" value="4"/>
</dbReference>
<feature type="compositionally biased region" description="Acidic residues" evidence="5">
    <location>
        <begin position="676"/>
        <end position="694"/>
    </location>
</feature>
<proteinExistence type="inferred from homology"/>
<dbReference type="RefSeq" id="XP_025374631.1">
    <property type="nucleotide sequence ID" value="XM_025522739.1"/>
</dbReference>
<dbReference type="Proteomes" id="UP000245768">
    <property type="component" value="Unassembled WGS sequence"/>
</dbReference>
<dbReference type="Gene3D" id="2.130.10.10">
    <property type="entry name" value="YVTN repeat-like/Quinoprotein amine dehydrogenase"/>
    <property type="match status" value="2"/>
</dbReference>
<dbReference type="InterPro" id="IPR020472">
    <property type="entry name" value="WD40_PAC1"/>
</dbReference>